<proteinExistence type="predicted"/>
<dbReference type="InterPro" id="IPR012340">
    <property type="entry name" value="NA-bd_OB-fold"/>
</dbReference>
<accession>A0A1H2ZDJ2</accession>
<name>A0A1H2ZDJ2_ACIFE</name>
<evidence type="ECO:0000313" key="8">
    <source>
        <dbReference type="EMBL" id="SDX15415.1"/>
    </source>
</evidence>
<feature type="transmembrane region" description="Helical" evidence="5">
    <location>
        <begin position="7"/>
        <end position="40"/>
    </location>
</feature>
<keyword evidence="4 5" id="KW-0472">Membrane</keyword>
<feature type="transmembrane region" description="Helical" evidence="5">
    <location>
        <begin position="46"/>
        <end position="66"/>
    </location>
</feature>
<dbReference type="Proteomes" id="UP000182379">
    <property type="component" value="Unassembled WGS sequence"/>
</dbReference>
<dbReference type="PANTHER" id="PTHR33507:SF3">
    <property type="entry name" value="INNER MEMBRANE PROTEIN YBBJ"/>
    <property type="match status" value="1"/>
</dbReference>
<dbReference type="InterPro" id="IPR052165">
    <property type="entry name" value="Membrane_assoc_protease"/>
</dbReference>
<dbReference type="Gene3D" id="2.40.50.140">
    <property type="entry name" value="Nucleic acid-binding proteins"/>
    <property type="match status" value="1"/>
</dbReference>
<evidence type="ECO:0000256" key="5">
    <source>
        <dbReference type="SAM" id="Phobius"/>
    </source>
</evidence>
<keyword evidence="3 5" id="KW-1133">Transmembrane helix</keyword>
<dbReference type="GO" id="GO:0006508">
    <property type="term" value="P:proteolysis"/>
    <property type="evidence" value="ECO:0007669"/>
    <property type="project" value="UniProtKB-KW"/>
</dbReference>
<comment type="subcellular location">
    <subcellularLocation>
        <location evidence="1">Membrane</location>
        <topology evidence="1">Multi-pass membrane protein</topology>
    </subcellularLocation>
</comment>
<evidence type="ECO:0000256" key="4">
    <source>
        <dbReference type="ARBA" id="ARBA00023136"/>
    </source>
</evidence>
<dbReference type="InterPro" id="IPR056739">
    <property type="entry name" value="NfeD_membrane"/>
</dbReference>
<dbReference type="AlphaFoldDB" id="A0A1H2ZDJ2"/>
<dbReference type="GO" id="GO:0005886">
    <property type="term" value="C:plasma membrane"/>
    <property type="evidence" value="ECO:0007669"/>
    <property type="project" value="TreeGrafter"/>
</dbReference>
<dbReference type="PANTHER" id="PTHR33507">
    <property type="entry name" value="INNER MEMBRANE PROTEIN YBBJ"/>
    <property type="match status" value="1"/>
</dbReference>
<evidence type="ECO:0000259" key="6">
    <source>
        <dbReference type="Pfam" id="PF01957"/>
    </source>
</evidence>
<evidence type="ECO:0000313" key="9">
    <source>
        <dbReference type="Proteomes" id="UP000182379"/>
    </source>
</evidence>
<dbReference type="GO" id="GO:0008233">
    <property type="term" value="F:peptidase activity"/>
    <property type="evidence" value="ECO:0007669"/>
    <property type="project" value="UniProtKB-KW"/>
</dbReference>
<keyword evidence="2 5" id="KW-0812">Transmembrane</keyword>
<comment type="caution">
    <text evidence="8">The sequence shown here is derived from an EMBL/GenBank/DDBJ whole genome shotgun (WGS) entry which is preliminary data.</text>
</comment>
<dbReference type="InterPro" id="IPR002810">
    <property type="entry name" value="NfeD-like_C"/>
</dbReference>
<keyword evidence="8" id="KW-0645">Protease</keyword>
<reference evidence="8 9" key="1">
    <citation type="submission" date="2016-10" db="EMBL/GenBank/DDBJ databases">
        <authorList>
            <person name="Varghese N."/>
            <person name="Submissions S."/>
        </authorList>
    </citation>
    <scope>NUCLEOTIDE SEQUENCE [LARGE SCALE GENOMIC DNA]</scope>
    <source>
        <strain evidence="8 9">WCC6</strain>
    </source>
</reference>
<evidence type="ECO:0000256" key="3">
    <source>
        <dbReference type="ARBA" id="ARBA00022989"/>
    </source>
</evidence>
<dbReference type="SUPFAM" id="SSF141322">
    <property type="entry name" value="NfeD domain-like"/>
    <property type="match status" value="1"/>
</dbReference>
<dbReference type="RefSeq" id="WP_074707350.1">
    <property type="nucleotide sequence ID" value="NZ_CAMEFB010000003.1"/>
</dbReference>
<dbReference type="EMBL" id="FNOP01000014">
    <property type="protein sequence ID" value="SDX15415.1"/>
    <property type="molecule type" value="Genomic_DNA"/>
</dbReference>
<dbReference type="Pfam" id="PF01957">
    <property type="entry name" value="NfeD"/>
    <property type="match status" value="1"/>
</dbReference>
<gene>
    <name evidence="8" type="ORF">SAMN05216495_11450</name>
</gene>
<protein>
    <submittedName>
        <fullName evidence="8">Membrane-bound serine protease (ClpP class)</fullName>
    </submittedName>
</protein>
<feature type="domain" description="NfeD integral membrane" evidence="7">
    <location>
        <begin position="2"/>
        <end position="66"/>
    </location>
</feature>
<feature type="domain" description="NfeD-like C-terminal" evidence="6">
    <location>
        <begin position="97"/>
        <end position="152"/>
    </location>
</feature>
<evidence type="ECO:0000256" key="2">
    <source>
        <dbReference type="ARBA" id="ARBA00022692"/>
    </source>
</evidence>
<keyword evidence="8" id="KW-0378">Hydrolase</keyword>
<dbReference type="Pfam" id="PF24961">
    <property type="entry name" value="NfeD_membrane"/>
    <property type="match status" value="1"/>
</dbReference>
<evidence type="ECO:0000259" key="7">
    <source>
        <dbReference type="Pfam" id="PF24961"/>
    </source>
</evidence>
<evidence type="ECO:0000256" key="1">
    <source>
        <dbReference type="ARBA" id="ARBA00004141"/>
    </source>
</evidence>
<sequence length="156" mass="16509">MAMQLFFVGVVLLIIEGLIPGFGVFGISGILCLLGSLYFILGATAQAAALVGGLLLVLVLLGLWLIRRGPGSWLGRQVTLHLRSTAAQGYTGSQERQDLLGKTGVAQTVLRPSGRALIDGELVDVITEGEFYETGTAVRVVAVTGGRTVVRKEEKK</sequence>
<organism evidence="8 9">
    <name type="scientific">Acidaminococcus fermentans</name>
    <dbReference type="NCBI Taxonomy" id="905"/>
    <lineage>
        <taxon>Bacteria</taxon>
        <taxon>Bacillati</taxon>
        <taxon>Bacillota</taxon>
        <taxon>Negativicutes</taxon>
        <taxon>Acidaminococcales</taxon>
        <taxon>Acidaminococcaceae</taxon>
        <taxon>Acidaminococcus</taxon>
    </lineage>
</organism>